<gene>
    <name evidence="1" type="ORF">UW79_C0019G0014</name>
</gene>
<comment type="caution">
    <text evidence="1">The sequence shown here is derived from an EMBL/GenBank/DDBJ whole genome shotgun (WGS) entry which is preliminary data.</text>
</comment>
<evidence type="ECO:0000313" key="1">
    <source>
        <dbReference type="EMBL" id="KKT81458.1"/>
    </source>
</evidence>
<name>A0A0G1KCW5_9BACT</name>
<dbReference type="Proteomes" id="UP000034032">
    <property type="component" value="Unassembled WGS sequence"/>
</dbReference>
<sequence length="437" mass="51475">MKILISIPSPEYYRNYITSPALSEIIESCYFIVPKKMADKDFGVPKSRVAVYDYPADKEVLHKHLFHINTGKFESRSTSLKFRFMRLSKRSQVLYRILGLPVIYELTRFFILSRADDRRLFSVIKSIQPDVILMPSSGYEGITFEIIKTAKKQGVPTLMLVDNWDNLVSKTIFTYKPDFLSVWGPQAVKDAVEIHGIPKERIFPIGTPRFFNYFKNRSEYPSPYPFKYALFAGNSTGFDELSALKKLEEYIEKNNLDLKIVYRPHPMRQKRKCPDNFVESEFKHVVLDLQAKEYYNREKSKTPSDLPDLDYYPRALANMEFMICPLSTMLIECLLFDKPVFVLAYDDGIHFVNPKNLYKYCRHFEGIEYLRNLEIIHEFEDLTRVFTVDFSKKRMEKEIPLSYYLSEKTRHYPHHVKLLVEDINAKFKNNLRVGPQE</sequence>
<dbReference type="AlphaFoldDB" id="A0A0G1KCW5"/>
<proteinExistence type="predicted"/>
<organism evidence="1 2">
    <name type="scientific">Candidatus Yanofskybacteria bacterium GW2011_GWA2_44_9</name>
    <dbReference type="NCBI Taxonomy" id="1619025"/>
    <lineage>
        <taxon>Bacteria</taxon>
        <taxon>Candidatus Yanofskyibacteriota</taxon>
    </lineage>
</organism>
<dbReference type="InterPro" id="IPR043148">
    <property type="entry name" value="TagF_C"/>
</dbReference>
<dbReference type="SUPFAM" id="SSF53756">
    <property type="entry name" value="UDP-Glycosyltransferase/glycogen phosphorylase"/>
    <property type="match status" value="1"/>
</dbReference>
<dbReference type="Gene3D" id="3.40.50.12580">
    <property type="match status" value="1"/>
</dbReference>
<protein>
    <submittedName>
        <fullName evidence="1">Uncharacterized protein</fullName>
    </submittedName>
</protein>
<reference evidence="1 2" key="1">
    <citation type="journal article" date="2015" name="Nature">
        <title>rRNA introns, odd ribosomes, and small enigmatic genomes across a large radiation of phyla.</title>
        <authorList>
            <person name="Brown C.T."/>
            <person name="Hug L.A."/>
            <person name="Thomas B.C."/>
            <person name="Sharon I."/>
            <person name="Castelle C.J."/>
            <person name="Singh A."/>
            <person name="Wilkins M.J."/>
            <person name="Williams K.H."/>
            <person name="Banfield J.F."/>
        </authorList>
    </citation>
    <scope>NUCLEOTIDE SEQUENCE [LARGE SCALE GENOMIC DNA]</scope>
</reference>
<evidence type="ECO:0000313" key="2">
    <source>
        <dbReference type="Proteomes" id="UP000034032"/>
    </source>
</evidence>
<accession>A0A0G1KCW5</accession>
<dbReference type="EMBL" id="LCJR01000019">
    <property type="protein sequence ID" value="KKT81458.1"/>
    <property type="molecule type" value="Genomic_DNA"/>
</dbReference>